<dbReference type="EMBL" id="QKYU01000012">
    <property type="protein sequence ID" value="PZW45070.1"/>
    <property type="molecule type" value="Genomic_DNA"/>
</dbReference>
<name>A0A2W7IDU8_9PROT</name>
<dbReference type="SUPFAM" id="SSF53254">
    <property type="entry name" value="Phosphoglycerate mutase-like"/>
    <property type="match status" value="1"/>
</dbReference>
<reference evidence="2 3" key="1">
    <citation type="submission" date="2018-06" db="EMBL/GenBank/DDBJ databases">
        <title>Genomic Encyclopedia of Archaeal and Bacterial Type Strains, Phase II (KMG-II): from individual species to whole genera.</title>
        <authorList>
            <person name="Goeker M."/>
        </authorList>
    </citation>
    <scope>NUCLEOTIDE SEQUENCE [LARGE SCALE GENOMIC DNA]</scope>
    <source>
        <strain evidence="2 3">DSM 24525</strain>
    </source>
</reference>
<dbReference type="PANTHER" id="PTHR48100">
    <property type="entry name" value="BROAD-SPECIFICITY PHOSPHATASE YOR283W-RELATED"/>
    <property type="match status" value="1"/>
</dbReference>
<sequence length="212" mass="22886">MSGTRFFLIRHALVEPSARAVLYGDMDVPLCGLSLLADAAAYRWLAGRLPAEANWVVTPLSRTHATAAAIFASDAGLAPQPLAVEEHLREQTLGEWQGLPHDEAARRMLRPAHPFWPHGADERPPGGESLADVVLRVGAVMERLAETHAGKDVVIVAHGGSIRGAVAHATGITPHQVLQFSIRNLSLTRLEKRGPDWRVWAVNEESGLASVS</sequence>
<accession>A0A2W7IDU8</accession>
<dbReference type="PANTHER" id="PTHR48100:SF1">
    <property type="entry name" value="HISTIDINE PHOSPHATASE FAMILY PROTEIN-RELATED"/>
    <property type="match status" value="1"/>
</dbReference>
<keyword evidence="3" id="KW-1185">Reference proteome</keyword>
<dbReference type="GO" id="GO:0005737">
    <property type="term" value="C:cytoplasm"/>
    <property type="evidence" value="ECO:0007669"/>
    <property type="project" value="TreeGrafter"/>
</dbReference>
<dbReference type="OrthoDB" id="8347407at2"/>
<dbReference type="CDD" id="cd07067">
    <property type="entry name" value="HP_PGM_like"/>
    <property type="match status" value="1"/>
</dbReference>
<dbReference type="Pfam" id="PF00300">
    <property type="entry name" value="His_Phos_1"/>
    <property type="match status" value="1"/>
</dbReference>
<dbReference type="InterPro" id="IPR013078">
    <property type="entry name" value="His_Pase_superF_clade-1"/>
</dbReference>
<evidence type="ECO:0000256" key="1">
    <source>
        <dbReference type="PIRSR" id="PIRSR613078-3"/>
    </source>
</evidence>
<dbReference type="GO" id="GO:0016791">
    <property type="term" value="F:phosphatase activity"/>
    <property type="evidence" value="ECO:0007669"/>
    <property type="project" value="TreeGrafter"/>
</dbReference>
<protein>
    <submittedName>
        <fullName evidence="2">Broad specificity phosphatase PhoE</fullName>
    </submittedName>
</protein>
<dbReference type="Proteomes" id="UP000249688">
    <property type="component" value="Unassembled WGS sequence"/>
</dbReference>
<proteinExistence type="predicted"/>
<evidence type="ECO:0000313" key="2">
    <source>
        <dbReference type="EMBL" id="PZW45070.1"/>
    </source>
</evidence>
<dbReference type="AlphaFoldDB" id="A0A2W7IDU8"/>
<dbReference type="InterPro" id="IPR050275">
    <property type="entry name" value="PGM_Phosphatase"/>
</dbReference>
<evidence type="ECO:0000313" key="3">
    <source>
        <dbReference type="Proteomes" id="UP000249688"/>
    </source>
</evidence>
<dbReference type="Gene3D" id="3.40.50.1240">
    <property type="entry name" value="Phosphoglycerate mutase-like"/>
    <property type="match status" value="1"/>
</dbReference>
<dbReference type="InterPro" id="IPR029033">
    <property type="entry name" value="His_PPase_superfam"/>
</dbReference>
<gene>
    <name evidence="2" type="ORF">C8P66_11286</name>
</gene>
<feature type="site" description="Transition state stabilizer" evidence="1">
    <location>
        <position position="158"/>
    </location>
</feature>
<dbReference type="SMART" id="SM00855">
    <property type="entry name" value="PGAM"/>
    <property type="match status" value="1"/>
</dbReference>
<comment type="caution">
    <text evidence="2">The sequence shown here is derived from an EMBL/GenBank/DDBJ whole genome shotgun (WGS) entry which is preliminary data.</text>
</comment>
<dbReference type="RefSeq" id="WP_111398487.1">
    <property type="nucleotide sequence ID" value="NZ_QKYU01000012.1"/>
</dbReference>
<organism evidence="2 3">
    <name type="scientific">Humitalea rosea</name>
    <dbReference type="NCBI Taxonomy" id="990373"/>
    <lineage>
        <taxon>Bacteria</taxon>
        <taxon>Pseudomonadati</taxon>
        <taxon>Pseudomonadota</taxon>
        <taxon>Alphaproteobacteria</taxon>
        <taxon>Acetobacterales</taxon>
        <taxon>Roseomonadaceae</taxon>
        <taxon>Humitalea</taxon>
    </lineage>
</organism>